<dbReference type="PANTHER" id="PTHR43221:SF1">
    <property type="entry name" value="PROTEASE HTPX"/>
    <property type="match status" value="1"/>
</dbReference>
<keyword evidence="7 11" id="KW-0862">Zinc</keyword>
<dbReference type="GO" id="GO:0006508">
    <property type="term" value="P:proteolysis"/>
    <property type="evidence" value="ECO:0007669"/>
    <property type="project" value="UniProtKB-KW"/>
</dbReference>
<keyword evidence="8 12" id="KW-1133">Transmembrane helix</keyword>
<keyword evidence="6 11" id="KW-0378">Hydrolase</keyword>
<keyword evidence="15" id="KW-1185">Reference proteome</keyword>
<evidence type="ECO:0000256" key="10">
    <source>
        <dbReference type="ARBA" id="ARBA00023136"/>
    </source>
</evidence>
<organism evidence="14 15">
    <name type="scientific">Orenia metallireducens</name>
    <dbReference type="NCBI Taxonomy" id="1413210"/>
    <lineage>
        <taxon>Bacteria</taxon>
        <taxon>Bacillati</taxon>
        <taxon>Bacillota</taxon>
        <taxon>Clostridia</taxon>
        <taxon>Halanaerobiales</taxon>
        <taxon>Halobacteroidaceae</taxon>
        <taxon>Orenia</taxon>
    </lineage>
</organism>
<keyword evidence="9 11" id="KW-0482">Metalloprotease</keyword>
<keyword evidence="4 12" id="KW-0812">Transmembrane</keyword>
<accession>A0A1C0A8L2</accession>
<evidence type="ECO:0000256" key="4">
    <source>
        <dbReference type="ARBA" id="ARBA00022692"/>
    </source>
</evidence>
<evidence type="ECO:0000256" key="12">
    <source>
        <dbReference type="SAM" id="Phobius"/>
    </source>
</evidence>
<keyword evidence="5" id="KW-0479">Metal-binding</keyword>
<feature type="domain" description="Peptidase M48" evidence="13">
    <location>
        <begin position="155"/>
        <end position="238"/>
    </location>
</feature>
<feature type="domain" description="Peptidase M48" evidence="13">
    <location>
        <begin position="65"/>
        <end position="148"/>
    </location>
</feature>
<reference evidence="15" key="1">
    <citation type="submission" date="2016-07" db="EMBL/GenBank/DDBJ databases">
        <authorList>
            <person name="Florea S."/>
            <person name="Webb J.S."/>
            <person name="Jaromczyk J."/>
            <person name="Schardl C.L."/>
        </authorList>
    </citation>
    <scope>NUCLEOTIDE SEQUENCE [LARGE SCALE GENOMIC DNA]</scope>
    <source>
        <strain evidence="15">Z6</strain>
    </source>
</reference>
<keyword evidence="3 11" id="KW-0645">Protease</keyword>
<proteinExistence type="inferred from homology"/>
<protein>
    <submittedName>
        <fullName evidence="14">Peptidase M48</fullName>
    </submittedName>
</protein>
<keyword evidence="10 12" id="KW-0472">Membrane</keyword>
<dbReference type="GO" id="GO:0046872">
    <property type="term" value="F:metal ion binding"/>
    <property type="evidence" value="ECO:0007669"/>
    <property type="project" value="UniProtKB-KW"/>
</dbReference>
<gene>
    <name evidence="14" type="ORF">U472_11305</name>
</gene>
<dbReference type="Pfam" id="PF01435">
    <property type="entry name" value="Peptidase_M48"/>
    <property type="match status" value="2"/>
</dbReference>
<feature type="transmembrane region" description="Helical" evidence="12">
    <location>
        <begin position="12"/>
        <end position="39"/>
    </location>
</feature>
<dbReference type="CDD" id="cd07325">
    <property type="entry name" value="M48_Ste24p_like"/>
    <property type="match status" value="1"/>
</dbReference>
<dbReference type="Proteomes" id="UP000093514">
    <property type="component" value="Unassembled WGS sequence"/>
</dbReference>
<evidence type="ECO:0000256" key="6">
    <source>
        <dbReference type="ARBA" id="ARBA00022801"/>
    </source>
</evidence>
<evidence type="ECO:0000256" key="2">
    <source>
        <dbReference type="ARBA" id="ARBA00022475"/>
    </source>
</evidence>
<sequence length="256" mass="29130">MRFEVNPKEKLYFILMLVISLLIYVGLVFSIIGIFYLFLFGMMGFVSHGLYVGHIRGNGIRVSNKQFPEIYQTAEQLSKQLGLERTPSIYILEAGGLLNAFATRFLGRDFVIIYSDVLELAYEEGEAAVRFVVAHELAHLKRKHLKWRYLLSPAMFIPFLGSAYSRACEYTCDQIAVQLAPDGAIFGLLVLGVGKKMYKKINLEEIINQSKEERGFWIWLSEVSSTHPNLTKRLSKVSSDRLLVSNNKYLSSSLNI</sequence>
<dbReference type="GO" id="GO:0005886">
    <property type="term" value="C:plasma membrane"/>
    <property type="evidence" value="ECO:0007669"/>
    <property type="project" value="UniProtKB-SubCell"/>
</dbReference>
<dbReference type="AlphaFoldDB" id="A0A1C0A8L2"/>
<dbReference type="PANTHER" id="PTHR43221">
    <property type="entry name" value="PROTEASE HTPX"/>
    <property type="match status" value="1"/>
</dbReference>
<dbReference type="Gene3D" id="3.30.2010.10">
    <property type="entry name" value="Metalloproteases ('zincins'), catalytic domain"/>
    <property type="match status" value="1"/>
</dbReference>
<evidence type="ECO:0000313" key="14">
    <source>
        <dbReference type="EMBL" id="OCL26568.1"/>
    </source>
</evidence>
<evidence type="ECO:0000256" key="1">
    <source>
        <dbReference type="ARBA" id="ARBA00004651"/>
    </source>
</evidence>
<evidence type="ECO:0000256" key="11">
    <source>
        <dbReference type="RuleBase" id="RU003983"/>
    </source>
</evidence>
<comment type="caution">
    <text evidence="14">The sequence shown here is derived from an EMBL/GenBank/DDBJ whole genome shotgun (WGS) entry which is preliminary data.</text>
</comment>
<comment type="subcellular location">
    <subcellularLocation>
        <location evidence="1">Cell membrane</location>
        <topology evidence="1">Multi-pass membrane protein</topology>
    </subcellularLocation>
</comment>
<name>A0A1C0A8L2_9FIRM</name>
<evidence type="ECO:0000256" key="9">
    <source>
        <dbReference type="ARBA" id="ARBA00023049"/>
    </source>
</evidence>
<dbReference type="EMBL" id="LWDV01000009">
    <property type="protein sequence ID" value="OCL26568.1"/>
    <property type="molecule type" value="Genomic_DNA"/>
</dbReference>
<reference evidence="14 15" key="2">
    <citation type="submission" date="2016-08" db="EMBL/GenBank/DDBJ databases">
        <title>Orenia metallireducens sp. nov. strain Z6, a Novel Metal-reducing Firmicute from the Deep Subsurface.</title>
        <authorList>
            <person name="Maxim B.I."/>
            <person name="Kenneth K."/>
            <person name="Flynn T.M."/>
            <person name="Oloughlin E.J."/>
            <person name="Locke R.A."/>
            <person name="Weber J.R."/>
            <person name="Egan S.M."/>
            <person name="Mackie R.I."/>
            <person name="Cann I.K."/>
        </authorList>
    </citation>
    <scope>NUCLEOTIDE SEQUENCE [LARGE SCALE GENOMIC DNA]</scope>
    <source>
        <strain evidence="14 15">Z6</strain>
    </source>
</reference>
<keyword evidence="2" id="KW-1003">Cell membrane</keyword>
<evidence type="ECO:0000313" key="15">
    <source>
        <dbReference type="Proteomes" id="UP000093514"/>
    </source>
</evidence>
<comment type="cofactor">
    <cofactor evidence="11">
        <name>Zn(2+)</name>
        <dbReference type="ChEBI" id="CHEBI:29105"/>
    </cofactor>
    <text evidence="11">Binds 1 zinc ion per subunit.</text>
</comment>
<evidence type="ECO:0000256" key="5">
    <source>
        <dbReference type="ARBA" id="ARBA00022723"/>
    </source>
</evidence>
<evidence type="ECO:0000256" key="8">
    <source>
        <dbReference type="ARBA" id="ARBA00022989"/>
    </source>
</evidence>
<comment type="similarity">
    <text evidence="11">Belongs to the peptidase M48 family.</text>
</comment>
<evidence type="ECO:0000259" key="13">
    <source>
        <dbReference type="Pfam" id="PF01435"/>
    </source>
</evidence>
<dbReference type="InterPro" id="IPR001915">
    <property type="entry name" value="Peptidase_M48"/>
</dbReference>
<dbReference type="GO" id="GO:0004222">
    <property type="term" value="F:metalloendopeptidase activity"/>
    <property type="evidence" value="ECO:0007669"/>
    <property type="project" value="InterPro"/>
</dbReference>
<dbReference type="InterPro" id="IPR050083">
    <property type="entry name" value="HtpX_protease"/>
</dbReference>
<evidence type="ECO:0000256" key="3">
    <source>
        <dbReference type="ARBA" id="ARBA00022670"/>
    </source>
</evidence>
<dbReference type="OrthoDB" id="9810445at2"/>
<dbReference type="RefSeq" id="WP_068718528.1">
    <property type="nucleotide sequence ID" value="NZ_LWDV01000009.1"/>
</dbReference>
<evidence type="ECO:0000256" key="7">
    <source>
        <dbReference type="ARBA" id="ARBA00022833"/>
    </source>
</evidence>